<evidence type="ECO:0000313" key="3">
    <source>
        <dbReference type="Proteomes" id="UP000785679"/>
    </source>
</evidence>
<protein>
    <recommendedName>
        <fullName evidence="4">Transmembrane protein</fullName>
    </recommendedName>
</protein>
<gene>
    <name evidence="2" type="ORF">FGO68_gene7140</name>
</gene>
<dbReference type="AlphaFoldDB" id="A0A8J8T2T1"/>
<keyword evidence="1" id="KW-1133">Transmembrane helix</keyword>
<reference evidence="2" key="1">
    <citation type="submission" date="2019-06" db="EMBL/GenBank/DDBJ databases">
        <authorList>
            <person name="Zheng W."/>
        </authorList>
    </citation>
    <scope>NUCLEOTIDE SEQUENCE</scope>
    <source>
        <strain evidence="2">QDHG01</strain>
    </source>
</reference>
<evidence type="ECO:0000256" key="1">
    <source>
        <dbReference type="SAM" id="Phobius"/>
    </source>
</evidence>
<keyword evidence="3" id="KW-1185">Reference proteome</keyword>
<comment type="caution">
    <text evidence="2">The sequence shown here is derived from an EMBL/GenBank/DDBJ whole genome shotgun (WGS) entry which is preliminary data.</text>
</comment>
<organism evidence="2 3">
    <name type="scientific">Halteria grandinella</name>
    <dbReference type="NCBI Taxonomy" id="5974"/>
    <lineage>
        <taxon>Eukaryota</taxon>
        <taxon>Sar</taxon>
        <taxon>Alveolata</taxon>
        <taxon>Ciliophora</taxon>
        <taxon>Intramacronucleata</taxon>
        <taxon>Spirotrichea</taxon>
        <taxon>Stichotrichia</taxon>
        <taxon>Sporadotrichida</taxon>
        <taxon>Halteriidae</taxon>
        <taxon>Halteria</taxon>
    </lineage>
</organism>
<dbReference type="EMBL" id="RRYP01009000">
    <property type="protein sequence ID" value="TNV79368.1"/>
    <property type="molecule type" value="Genomic_DNA"/>
</dbReference>
<dbReference type="Proteomes" id="UP000785679">
    <property type="component" value="Unassembled WGS sequence"/>
</dbReference>
<evidence type="ECO:0000313" key="2">
    <source>
        <dbReference type="EMBL" id="TNV79368.1"/>
    </source>
</evidence>
<accession>A0A8J8T2T1</accession>
<evidence type="ECO:0008006" key="4">
    <source>
        <dbReference type="Google" id="ProtNLM"/>
    </source>
</evidence>
<proteinExistence type="predicted"/>
<feature type="transmembrane region" description="Helical" evidence="1">
    <location>
        <begin position="33"/>
        <end position="57"/>
    </location>
</feature>
<keyword evidence="1" id="KW-0812">Transmembrane</keyword>
<name>A0A8J8T2T1_HALGN</name>
<sequence>MTNKCVLILEKYSFGFFQPPLYYRGDARYGSKASIVLTILFALFMIIGTFNIVLSIFKREHFNLIQKYVDFFDVPELGDMKLYKAIMMLNPTITIAVKSNIEIDCSQYSLAIYQILISDQNIEEVHLGNFDFESQLQQGQDQKIHECEINLISQKAYIDYLNTTASAYPAFSQSSDGRVLLNNYFNVYTTEKELELHGQRIEFQSVQLIDGGKVINKTTTKQAINSNGKLQPESESHFLWTMNIAQFNVTTGILSKAFEFAGIADEYRQDSYIDLEDIDYYEIARQNRKQDYWYYDMYHYFIFNRRIVQSEMAPDSIFSGLAQIGGLTGLAMIFKFVSAYQEKNFENEIKKNQGGNQGLKSNLLKTQRSRKGRQSFWRRITQIRRPTAINEEIQDEILEERDIEGGHEDAQETLKVKEFFSIEMFKAMHDNIVELKEKCIGYEKEITMLKGYKDF</sequence>
<keyword evidence="1" id="KW-0472">Membrane</keyword>